<dbReference type="GeneID" id="94582332"/>
<dbReference type="VEuPathDB" id="FungiDB:YALI1_A07161g"/>
<dbReference type="RefSeq" id="XP_068137773.1">
    <property type="nucleotide sequence ID" value="XM_068281672.1"/>
</dbReference>
<evidence type="ECO:0000313" key="2">
    <source>
        <dbReference type="Proteomes" id="UP000182444"/>
    </source>
</evidence>
<gene>
    <name evidence="1" type="ORF">YALI1_A07161g</name>
</gene>
<reference evidence="1 2" key="1">
    <citation type="journal article" date="2016" name="PLoS ONE">
        <title>Sequence Assembly of Yarrowia lipolytica Strain W29/CLIB89 Shows Transposable Element Diversity.</title>
        <authorList>
            <person name="Magnan C."/>
            <person name="Yu J."/>
            <person name="Chang I."/>
            <person name="Jahn E."/>
            <person name="Kanomata Y."/>
            <person name="Wu J."/>
            <person name="Zeller M."/>
            <person name="Oakes M."/>
            <person name="Baldi P."/>
            <person name="Sandmeyer S."/>
        </authorList>
    </citation>
    <scope>NUCLEOTIDE SEQUENCE [LARGE SCALE GENOMIC DNA]</scope>
    <source>
        <strain evidence="2">CLIB89(W29)</strain>
    </source>
</reference>
<proteinExistence type="predicted"/>
<accession>A0A1D8N413</accession>
<dbReference type="EMBL" id="CP017553">
    <property type="protein sequence ID" value="AOW00359.1"/>
    <property type="molecule type" value="Genomic_DNA"/>
</dbReference>
<organism evidence="1 2">
    <name type="scientific">Yarrowia lipolytica</name>
    <name type="common">Candida lipolytica</name>
    <dbReference type="NCBI Taxonomy" id="4952"/>
    <lineage>
        <taxon>Eukaryota</taxon>
        <taxon>Fungi</taxon>
        <taxon>Dikarya</taxon>
        <taxon>Ascomycota</taxon>
        <taxon>Saccharomycotina</taxon>
        <taxon>Dipodascomycetes</taxon>
        <taxon>Dipodascales</taxon>
        <taxon>Dipodascales incertae sedis</taxon>
        <taxon>Yarrowia</taxon>
    </lineage>
</organism>
<evidence type="ECO:0000313" key="1">
    <source>
        <dbReference type="EMBL" id="AOW00359.1"/>
    </source>
</evidence>
<dbReference type="AlphaFoldDB" id="A0A1D8N413"/>
<sequence length="141" mass="15800">MADLRHGTSSLVDQYGLTVLMLDLSISRVIQETYFQLRPTTQVLSSYQSRFLLPMRSASLCTGFHSEQALPTTTVTVARWRLMDIIKPPTYSLLHLVVGAMPTIHSDSLSERILSNSEHPPLGGHWFSPQLAVLQLFSNCE</sequence>
<name>A0A1D8N413_YARLL</name>
<dbReference type="Proteomes" id="UP000182444">
    <property type="component" value="Chromosome 1A"/>
</dbReference>
<protein>
    <submittedName>
        <fullName evidence="1">Uncharacterized protein</fullName>
    </submittedName>
</protein>